<keyword evidence="9 15" id="KW-0540">Nuclease</keyword>
<evidence type="ECO:0000256" key="11">
    <source>
        <dbReference type="ARBA" id="ARBA00022759"/>
    </source>
</evidence>
<dbReference type="EC" id="3.1.26.3" evidence="15"/>
<evidence type="ECO:0000256" key="8">
    <source>
        <dbReference type="ARBA" id="ARBA00022694"/>
    </source>
</evidence>
<keyword evidence="5 15" id="KW-0963">Cytoplasm</keyword>
<dbReference type="PROSITE" id="PS50137">
    <property type="entry name" value="DS_RBD"/>
    <property type="match status" value="1"/>
</dbReference>
<dbReference type="GO" id="GO:0005737">
    <property type="term" value="C:cytoplasm"/>
    <property type="evidence" value="ECO:0007669"/>
    <property type="project" value="UniProtKB-SubCell"/>
</dbReference>
<keyword evidence="13 15" id="KW-0460">Magnesium</keyword>
<comment type="catalytic activity">
    <reaction evidence="1 15">
        <text>Endonucleolytic cleavage to 5'-phosphomonoester.</text>
        <dbReference type="EC" id="3.1.26.3"/>
    </reaction>
</comment>
<dbReference type="SMART" id="SM00358">
    <property type="entry name" value="DSRM"/>
    <property type="match status" value="1"/>
</dbReference>
<dbReference type="InterPro" id="IPR014720">
    <property type="entry name" value="dsRBD_dom"/>
</dbReference>
<dbReference type="Proteomes" id="UP000278542">
    <property type="component" value="Unassembled WGS sequence"/>
</dbReference>
<protein>
    <recommendedName>
        <fullName evidence="15">Ribonuclease 3</fullName>
        <ecNumber evidence="15">3.1.26.3</ecNumber>
    </recommendedName>
    <alternativeName>
        <fullName evidence="15">Ribonuclease III</fullName>
        <shortName evidence="15">RNase III</shortName>
    </alternativeName>
</protein>
<evidence type="ECO:0000256" key="14">
    <source>
        <dbReference type="ARBA" id="ARBA00022884"/>
    </source>
</evidence>
<evidence type="ECO:0000256" key="2">
    <source>
        <dbReference type="ARBA" id="ARBA00004496"/>
    </source>
</evidence>
<keyword evidence="11 15" id="KW-0255">Endonuclease</keyword>
<feature type="binding site" evidence="15">
    <location>
        <position position="116"/>
    </location>
    <ligand>
        <name>Mg(2+)</name>
        <dbReference type="ChEBI" id="CHEBI:18420"/>
    </ligand>
</feature>
<comment type="cofactor">
    <cofactor evidence="15">
        <name>Mg(2+)</name>
        <dbReference type="ChEBI" id="CHEBI:18420"/>
    </cofactor>
</comment>
<evidence type="ECO:0000256" key="9">
    <source>
        <dbReference type="ARBA" id="ARBA00022722"/>
    </source>
</evidence>
<comment type="subcellular location">
    <subcellularLocation>
        <location evidence="2 15">Cytoplasm</location>
    </subcellularLocation>
</comment>
<keyword evidence="19" id="KW-1185">Reference proteome</keyword>
<evidence type="ECO:0000256" key="10">
    <source>
        <dbReference type="ARBA" id="ARBA00022723"/>
    </source>
</evidence>
<dbReference type="SUPFAM" id="SSF54768">
    <property type="entry name" value="dsRNA-binding domain-like"/>
    <property type="match status" value="1"/>
</dbReference>
<gene>
    <name evidence="15" type="primary">rnc</name>
    <name evidence="18" type="ORF">DES39_1084</name>
</gene>
<keyword evidence="12 15" id="KW-0378">Hydrolase</keyword>
<dbReference type="NCBIfam" id="TIGR02191">
    <property type="entry name" value="RNaseIII"/>
    <property type="match status" value="1"/>
</dbReference>
<dbReference type="GO" id="GO:0006364">
    <property type="term" value="P:rRNA processing"/>
    <property type="evidence" value="ECO:0007669"/>
    <property type="project" value="UniProtKB-UniRule"/>
</dbReference>
<comment type="function">
    <text evidence="15">Digests double-stranded RNA. Involved in the processing of primary rRNA transcript to yield the immediate precursors to the large and small rRNAs (23S and 16S). Processes some mRNAs, and tRNAs when they are encoded in the rRNA operon. Processes pre-crRNA and tracrRNA of type II CRISPR loci if present in the organism.</text>
</comment>
<reference evidence="18 19" key="1">
    <citation type="submission" date="2018-10" db="EMBL/GenBank/DDBJ databases">
        <title>Genomic Encyclopedia of Type Strains, Phase IV (KMG-IV): sequencing the most valuable type-strain genomes for metagenomic binning, comparative biology and taxonomic classification.</title>
        <authorList>
            <person name="Goeker M."/>
        </authorList>
    </citation>
    <scope>NUCLEOTIDE SEQUENCE [LARGE SCALE GENOMIC DNA]</scope>
    <source>
        <strain evidence="18 19">DSM 22228</strain>
    </source>
</reference>
<dbReference type="SUPFAM" id="SSF69065">
    <property type="entry name" value="RNase III domain-like"/>
    <property type="match status" value="1"/>
</dbReference>
<dbReference type="GO" id="GO:0006397">
    <property type="term" value="P:mRNA processing"/>
    <property type="evidence" value="ECO:0007669"/>
    <property type="project" value="UniProtKB-UniRule"/>
</dbReference>
<comment type="caution">
    <text evidence="18">The sequence shown here is derived from an EMBL/GenBank/DDBJ whole genome shotgun (WGS) entry which is preliminary data.</text>
</comment>
<evidence type="ECO:0000256" key="12">
    <source>
        <dbReference type="ARBA" id="ARBA00022801"/>
    </source>
</evidence>
<feature type="active site" evidence="15">
    <location>
        <position position="119"/>
    </location>
</feature>
<dbReference type="GO" id="GO:0003725">
    <property type="term" value="F:double-stranded RNA binding"/>
    <property type="evidence" value="ECO:0007669"/>
    <property type="project" value="TreeGrafter"/>
</dbReference>
<keyword evidence="15" id="KW-0699">rRNA-binding</keyword>
<comment type="similarity">
    <text evidence="3">Belongs to the ribonuclease III family.</text>
</comment>
<dbReference type="PANTHER" id="PTHR11207">
    <property type="entry name" value="RIBONUCLEASE III"/>
    <property type="match status" value="1"/>
</dbReference>
<dbReference type="PROSITE" id="PS00517">
    <property type="entry name" value="RNASE_3_1"/>
    <property type="match status" value="1"/>
</dbReference>
<evidence type="ECO:0000256" key="4">
    <source>
        <dbReference type="ARBA" id="ARBA00011738"/>
    </source>
</evidence>
<dbReference type="GO" id="GO:0019843">
    <property type="term" value="F:rRNA binding"/>
    <property type="evidence" value="ECO:0007669"/>
    <property type="project" value="UniProtKB-KW"/>
</dbReference>
<keyword evidence="7 15" id="KW-0507">mRNA processing</keyword>
<dbReference type="SMART" id="SM00535">
    <property type="entry name" value="RIBOc"/>
    <property type="match status" value="1"/>
</dbReference>
<keyword evidence="14 15" id="KW-0694">RNA-binding</keyword>
<feature type="domain" description="RNase III" evidence="17">
    <location>
        <begin position="8"/>
        <end position="130"/>
    </location>
</feature>
<keyword evidence="10 15" id="KW-0479">Metal-binding</keyword>
<evidence type="ECO:0000256" key="13">
    <source>
        <dbReference type="ARBA" id="ARBA00022842"/>
    </source>
</evidence>
<dbReference type="GO" id="GO:0010468">
    <property type="term" value="P:regulation of gene expression"/>
    <property type="evidence" value="ECO:0007669"/>
    <property type="project" value="TreeGrafter"/>
</dbReference>
<dbReference type="FunFam" id="3.30.160.20:FF:000003">
    <property type="entry name" value="Ribonuclease 3"/>
    <property type="match status" value="1"/>
</dbReference>
<name>A0A495RJZ1_9GAMM</name>
<evidence type="ECO:0000256" key="6">
    <source>
        <dbReference type="ARBA" id="ARBA00022552"/>
    </source>
</evidence>
<dbReference type="InterPro" id="IPR036389">
    <property type="entry name" value="RNase_III_sf"/>
</dbReference>
<dbReference type="InterPro" id="IPR011907">
    <property type="entry name" value="RNase_III"/>
</dbReference>
<dbReference type="PANTHER" id="PTHR11207:SF0">
    <property type="entry name" value="RIBONUCLEASE 3"/>
    <property type="match status" value="1"/>
</dbReference>
<dbReference type="InterPro" id="IPR000999">
    <property type="entry name" value="RNase_III_dom"/>
</dbReference>
<dbReference type="CDD" id="cd10845">
    <property type="entry name" value="DSRM_RNAse_III_family"/>
    <property type="match status" value="1"/>
</dbReference>
<evidence type="ECO:0000313" key="19">
    <source>
        <dbReference type="Proteomes" id="UP000278542"/>
    </source>
</evidence>
<dbReference type="GO" id="GO:0004525">
    <property type="term" value="F:ribonuclease III activity"/>
    <property type="evidence" value="ECO:0007669"/>
    <property type="project" value="UniProtKB-UniRule"/>
</dbReference>
<evidence type="ECO:0000313" key="18">
    <source>
        <dbReference type="EMBL" id="RKS87837.1"/>
    </source>
</evidence>
<feature type="active site" evidence="15">
    <location>
        <position position="47"/>
    </location>
</feature>
<evidence type="ECO:0000259" key="16">
    <source>
        <dbReference type="PROSITE" id="PS50137"/>
    </source>
</evidence>
<sequence>MKANEQRLEKLQQSIGYRFNDINLLSKALTHRSADKSHNERLEYLGDSILSFVIAEALFNQFPFVDEGDLSQMRSTLVCGEMLAVIGQDFGIGDCLILGQGELKSGGHRRDSIISDALEAIIGAIYLDSCINTIKQLILTWYQSRLKTIEPGIKQKDAKTRLQEYLQGIHQARPVYLIVEVIGSDHEQEFVIQCKLDNDDNRYMGRGVNRRKAEQAAAQTAIDNLGIK</sequence>
<dbReference type="Pfam" id="PF00035">
    <property type="entry name" value="dsrm"/>
    <property type="match status" value="1"/>
</dbReference>
<feature type="binding site" evidence="15">
    <location>
        <position position="43"/>
    </location>
    <ligand>
        <name>Mg(2+)</name>
        <dbReference type="ChEBI" id="CHEBI:18420"/>
    </ligand>
</feature>
<dbReference type="OrthoDB" id="9805026at2"/>
<dbReference type="HAMAP" id="MF_00104">
    <property type="entry name" value="RNase_III"/>
    <property type="match status" value="1"/>
</dbReference>
<dbReference type="Pfam" id="PF14622">
    <property type="entry name" value="Ribonucleas_3_3"/>
    <property type="match status" value="1"/>
</dbReference>
<dbReference type="Gene3D" id="3.30.160.20">
    <property type="match status" value="1"/>
</dbReference>
<organism evidence="18 19">
    <name type="scientific">Orbus hercynius</name>
    <dbReference type="NCBI Taxonomy" id="593135"/>
    <lineage>
        <taxon>Bacteria</taxon>
        <taxon>Pseudomonadati</taxon>
        <taxon>Pseudomonadota</taxon>
        <taxon>Gammaproteobacteria</taxon>
        <taxon>Orbales</taxon>
        <taxon>Orbaceae</taxon>
        <taxon>Orbus</taxon>
    </lineage>
</organism>
<dbReference type="EMBL" id="RBWY01000001">
    <property type="protein sequence ID" value="RKS87837.1"/>
    <property type="molecule type" value="Genomic_DNA"/>
</dbReference>
<feature type="binding site" evidence="15">
    <location>
        <position position="119"/>
    </location>
    <ligand>
        <name>Mg(2+)</name>
        <dbReference type="ChEBI" id="CHEBI:18420"/>
    </ligand>
</feature>
<evidence type="ECO:0000256" key="15">
    <source>
        <dbReference type="HAMAP-Rule" id="MF_00104"/>
    </source>
</evidence>
<evidence type="ECO:0000256" key="1">
    <source>
        <dbReference type="ARBA" id="ARBA00000109"/>
    </source>
</evidence>
<evidence type="ECO:0000256" key="5">
    <source>
        <dbReference type="ARBA" id="ARBA00022490"/>
    </source>
</evidence>
<feature type="domain" description="DRBM" evidence="16">
    <location>
        <begin position="157"/>
        <end position="227"/>
    </location>
</feature>
<keyword evidence="6 15" id="KW-0698">rRNA processing</keyword>
<evidence type="ECO:0000256" key="7">
    <source>
        <dbReference type="ARBA" id="ARBA00022664"/>
    </source>
</evidence>
<dbReference type="GO" id="GO:0008033">
    <property type="term" value="P:tRNA processing"/>
    <property type="evidence" value="ECO:0007669"/>
    <property type="project" value="UniProtKB-KW"/>
</dbReference>
<dbReference type="AlphaFoldDB" id="A0A495RJZ1"/>
<dbReference type="CDD" id="cd00593">
    <property type="entry name" value="RIBOc"/>
    <property type="match status" value="1"/>
</dbReference>
<dbReference type="GO" id="GO:0042802">
    <property type="term" value="F:identical protein binding"/>
    <property type="evidence" value="ECO:0007669"/>
    <property type="project" value="UniProtKB-ARBA"/>
</dbReference>
<evidence type="ECO:0000256" key="3">
    <source>
        <dbReference type="ARBA" id="ARBA00010183"/>
    </source>
</evidence>
<evidence type="ECO:0000259" key="17">
    <source>
        <dbReference type="PROSITE" id="PS50142"/>
    </source>
</evidence>
<accession>A0A495RJZ1</accession>
<keyword evidence="8 15" id="KW-0819">tRNA processing</keyword>
<dbReference type="GO" id="GO:0046872">
    <property type="term" value="F:metal ion binding"/>
    <property type="evidence" value="ECO:0007669"/>
    <property type="project" value="UniProtKB-KW"/>
</dbReference>
<dbReference type="FunFam" id="1.10.1520.10:FF:000001">
    <property type="entry name" value="Ribonuclease 3"/>
    <property type="match status" value="1"/>
</dbReference>
<proteinExistence type="inferred from homology"/>
<dbReference type="Gene3D" id="1.10.1520.10">
    <property type="entry name" value="Ribonuclease III domain"/>
    <property type="match status" value="1"/>
</dbReference>
<dbReference type="PROSITE" id="PS50142">
    <property type="entry name" value="RNASE_3_2"/>
    <property type="match status" value="1"/>
</dbReference>
<comment type="subunit">
    <text evidence="4 15">Homodimer.</text>
</comment>